<evidence type="ECO:0000313" key="2">
    <source>
        <dbReference type="EMBL" id="GAA2505000.1"/>
    </source>
</evidence>
<evidence type="ECO:0000313" key="3">
    <source>
        <dbReference type="Proteomes" id="UP001499942"/>
    </source>
</evidence>
<protein>
    <submittedName>
        <fullName evidence="2">Uncharacterized protein</fullName>
    </submittedName>
</protein>
<reference evidence="2 3" key="1">
    <citation type="journal article" date="2019" name="Int. J. Syst. Evol. Microbiol.">
        <title>The Global Catalogue of Microorganisms (GCM) 10K type strain sequencing project: providing services to taxonomists for standard genome sequencing and annotation.</title>
        <authorList>
            <consortium name="The Broad Institute Genomics Platform"/>
            <consortium name="The Broad Institute Genome Sequencing Center for Infectious Disease"/>
            <person name="Wu L."/>
            <person name="Ma J."/>
        </authorList>
    </citation>
    <scope>NUCLEOTIDE SEQUENCE [LARGE SCALE GENOMIC DNA]</scope>
    <source>
        <strain evidence="2 3">JCM 5062</strain>
    </source>
</reference>
<feature type="region of interest" description="Disordered" evidence="1">
    <location>
        <begin position="1"/>
        <end position="103"/>
    </location>
</feature>
<dbReference type="EMBL" id="BAAASR010000022">
    <property type="protein sequence ID" value="GAA2505000.1"/>
    <property type="molecule type" value="Genomic_DNA"/>
</dbReference>
<name>A0ABN3MN12_9ACTN</name>
<organism evidence="2 3">
    <name type="scientific">Streptomyces gobitricini</name>
    <dbReference type="NCBI Taxonomy" id="68211"/>
    <lineage>
        <taxon>Bacteria</taxon>
        <taxon>Bacillati</taxon>
        <taxon>Actinomycetota</taxon>
        <taxon>Actinomycetes</taxon>
        <taxon>Kitasatosporales</taxon>
        <taxon>Streptomycetaceae</taxon>
        <taxon>Streptomyces</taxon>
    </lineage>
</organism>
<evidence type="ECO:0000256" key="1">
    <source>
        <dbReference type="SAM" id="MobiDB-lite"/>
    </source>
</evidence>
<feature type="compositionally biased region" description="Low complexity" evidence="1">
    <location>
        <begin position="43"/>
        <end position="57"/>
    </location>
</feature>
<feature type="compositionally biased region" description="Polar residues" evidence="1">
    <location>
        <begin position="72"/>
        <end position="91"/>
    </location>
</feature>
<accession>A0ABN3MN12</accession>
<comment type="caution">
    <text evidence="2">The sequence shown here is derived from an EMBL/GenBank/DDBJ whole genome shotgun (WGS) entry which is preliminary data.</text>
</comment>
<sequence length="103" mass="10595">MAGAYRAVDRDQVGDGEHLEPGTQVAHRAQPGDGQDHERRPAARGQRQPAGPQQRGAEQLAPPDECGPDSPVPTSSVATPTAIAQSVTPAGTANRPLLSMGAP</sequence>
<keyword evidence="3" id="KW-1185">Reference proteome</keyword>
<proteinExistence type="predicted"/>
<feature type="compositionally biased region" description="Basic and acidic residues" evidence="1">
    <location>
        <begin position="7"/>
        <end position="20"/>
    </location>
</feature>
<dbReference type="Proteomes" id="UP001499942">
    <property type="component" value="Unassembled WGS sequence"/>
</dbReference>
<gene>
    <name evidence="2" type="ORF">GCM10010393_42080</name>
</gene>